<accession>A0ABN2Y9D4</accession>
<feature type="transmembrane region" description="Helical" evidence="1">
    <location>
        <begin position="59"/>
        <end position="79"/>
    </location>
</feature>
<evidence type="ECO:0000256" key="1">
    <source>
        <dbReference type="SAM" id="Phobius"/>
    </source>
</evidence>
<protein>
    <recommendedName>
        <fullName evidence="4">ATP synthase protein I</fullName>
    </recommendedName>
</protein>
<dbReference type="Proteomes" id="UP001500575">
    <property type="component" value="Unassembled WGS sequence"/>
</dbReference>
<keyword evidence="3" id="KW-1185">Reference proteome</keyword>
<reference evidence="2 3" key="1">
    <citation type="journal article" date="2019" name="Int. J. Syst. Evol. Microbiol.">
        <title>The Global Catalogue of Microorganisms (GCM) 10K type strain sequencing project: providing services to taxonomists for standard genome sequencing and annotation.</title>
        <authorList>
            <consortium name="The Broad Institute Genomics Platform"/>
            <consortium name="The Broad Institute Genome Sequencing Center for Infectious Disease"/>
            <person name="Wu L."/>
            <person name="Ma J."/>
        </authorList>
    </citation>
    <scope>NUCLEOTIDE SEQUENCE [LARGE SCALE GENOMIC DNA]</scope>
    <source>
        <strain evidence="2 3">JCM 16021</strain>
    </source>
</reference>
<comment type="caution">
    <text evidence="2">The sequence shown here is derived from an EMBL/GenBank/DDBJ whole genome shotgun (WGS) entry which is preliminary data.</text>
</comment>
<dbReference type="EMBL" id="BAAAQQ010000011">
    <property type="protein sequence ID" value="GAA2123974.1"/>
    <property type="molecule type" value="Genomic_DNA"/>
</dbReference>
<organism evidence="2 3">
    <name type="scientific">Nocardioides bigeumensis</name>
    <dbReference type="NCBI Taxonomy" id="433657"/>
    <lineage>
        <taxon>Bacteria</taxon>
        <taxon>Bacillati</taxon>
        <taxon>Actinomycetota</taxon>
        <taxon>Actinomycetes</taxon>
        <taxon>Propionibacteriales</taxon>
        <taxon>Nocardioidaceae</taxon>
        <taxon>Nocardioides</taxon>
    </lineage>
</organism>
<feature type="transmembrane region" description="Helical" evidence="1">
    <location>
        <begin position="33"/>
        <end position="52"/>
    </location>
</feature>
<sequence>MVAVDLAVLAVAGLAALLADGDAAVAALVGGLVTSVVIFTGTAMVNLVAGLVPSLSLLVALMTYTLQLVVMVAVFLALSRSSLGADATSRGWLGAAVITAAVTWLVGHLVTATRARIPIYDLPAQPPAQPPVQPGKGGGE</sequence>
<keyword evidence="1" id="KW-1133">Transmembrane helix</keyword>
<keyword evidence="1" id="KW-0812">Transmembrane</keyword>
<feature type="transmembrane region" description="Helical" evidence="1">
    <location>
        <begin position="91"/>
        <end position="110"/>
    </location>
</feature>
<evidence type="ECO:0000313" key="3">
    <source>
        <dbReference type="Proteomes" id="UP001500575"/>
    </source>
</evidence>
<gene>
    <name evidence="2" type="ORF">GCM10009843_20210</name>
</gene>
<evidence type="ECO:0008006" key="4">
    <source>
        <dbReference type="Google" id="ProtNLM"/>
    </source>
</evidence>
<evidence type="ECO:0000313" key="2">
    <source>
        <dbReference type="EMBL" id="GAA2123974.1"/>
    </source>
</evidence>
<proteinExistence type="predicted"/>
<name>A0ABN2Y9D4_9ACTN</name>
<keyword evidence="1" id="KW-0472">Membrane</keyword>